<dbReference type="InterPro" id="IPR029058">
    <property type="entry name" value="AB_hydrolase_fold"/>
</dbReference>
<keyword evidence="3" id="KW-1185">Reference proteome</keyword>
<reference evidence="3" key="1">
    <citation type="submission" date="2015-07" db="EMBL/GenBank/DDBJ databases">
        <title>Fjat-10053 dsm26.</title>
        <authorList>
            <person name="Liu B."/>
            <person name="Wang J."/>
            <person name="Zhu Y."/>
            <person name="Liu G."/>
            <person name="Chen Q."/>
            <person name="Chen Z."/>
            <person name="Lan J."/>
            <person name="Che J."/>
            <person name="Ge C."/>
            <person name="Shi H."/>
            <person name="Pan Z."/>
            <person name="Liu X."/>
        </authorList>
    </citation>
    <scope>NUCLEOTIDE SEQUENCE [LARGE SCALE GENOMIC DNA]</scope>
    <source>
        <strain evidence="3">DSM 26</strain>
    </source>
</reference>
<feature type="transmembrane region" description="Helical" evidence="1">
    <location>
        <begin position="6"/>
        <end position="25"/>
    </location>
</feature>
<evidence type="ECO:0000313" key="3">
    <source>
        <dbReference type="Proteomes" id="UP000036780"/>
    </source>
</evidence>
<dbReference type="PATRIC" id="fig|1473.5.peg.423"/>
<proteinExistence type="predicted"/>
<dbReference type="Gene3D" id="3.40.50.1820">
    <property type="entry name" value="alpha/beta hydrolase"/>
    <property type="match status" value="1"/>
</dbReference>
<comment type="caution">
    <text evidence="2">The sequence shown here is derived from an EMBL/GenBank/DDBJ whole genome shotgun (WGS) entry which is preliminary data.</text>
</comment>
<accession>A0A0L0QKQ4</accession>
<dbReference type="AlphaFoldDB" id="A0A0L0QKQ4"/>
<sequence>MNKKQMFSVGSFGLVIIVFIILTWMPNRAISNFDKIRPTLFVHGYKGTENSFGFMLQRFEHEYKWGNKALIYYVTKQGEVKKYYPRLGEEKPLYVQVIFEDNRASFDMTSSWLANVLKDMQQTYGVDDVNIVGHSMGGIVSLEYIKQFQGKSYPSVHKFVAIGSPFDGIYSEKYFQINHDPAAIDLRPDSKALQHLRDRSFPKHTEVLSISSTGDAIAVPESVHALRNIVPHQQLTEIVINDRRLGHSDLHESRKVDRYIYEFLWQDQVQ</sequence>
<organism evidence="2 3">
    <name type="scientific">Virgibacillus pantothenticus</name>
    <dbReference type="NCBI Taxonomy" id="1473"/>
    <lineage>
        <taxon>Bacteria</taxon>
        <taxon>Bacillati</taxon>
        <taxon>Bacillota</taxon>
        <taxon>Bacilli</taxon>
        <taxon>Bacillales</taxon>
        <taxon>Bacillaceae</taxon>
        <taxon>Virgibacillus</taxon>
    </lineage>
</organism>
<evidence type="ECO:0000313" key="2">
    <source>
        <dbReference type="EMBL" id="KNE18853.1"/>
    </source>
</evidence>
<keyword evidence="1" id="KW-0812">Transmembrane</keyword>
<dbReference type="RefSeq" id="WP_050351344.1">
    <property type="nucleotide sequence ID" value="NZ_CP073011.1"/>
</dbReference>
<dbReference type="GeneID" id="66871829"/>
<dbReference type="EMBL" id="LGTO01000007">
    <property type="protein sequence ID" value="KNE18853.1"/>
    <property type="molecule type" value="Genomic_DNA"/>
</dbReference>
<dbReference type="Proteomes" id="UP000036780">
    <property type="component" value="Unassembled WGS sequence"/>
</dbReference>
<evidence type="ECO:0008006" key="4">
    <source>
        <dbReference type="Google" id="ProtNLM"/>
    </source>
</evidence>
<keyword evidence="1" id="KW-1133">Transmembrane helix</keyword>
<dbReference type="Pfam" id="PF06028">
    <property type="entry name" value="DUF915"/>
    <property type="match status" value="1"/>
</dbReference>
<protein>
    <recommendedName>
        <fullName evidence="4">Alpha/beta hydrolase</fullName>
    </recommendedName>
</protein>
<name>A0A0L0QKQ4_VIRPA</name>
<evidence type="ECO:0000256" key="1">
    <source>
        <dbReference type="SAM" id="Phobius"/>
    </source>
</evidence>
<dbReference type="SUPFAM" id="SSF53474">
    <property type="entry name" value="alpha/beta-Hydrolases"/>
    <property type="match status" value="1"/>
</dbReference>
<dbReference type="InterPro" id="IPR010315">
    <property type="entry name" value="DUF915_hydro-like"/>
</dbReference>
<keyword evidence="1" id="KW-0472">Membrane</keyword>
<gene>
    <name evidence="2" type="ORF">AFK71_09685</name>
</gene>